<protein>
    <submittedName>
        <fullName evidence="1">Uncharacterized protein</fullName>
    </submittedName>
</protein>
<dbReference type="InterPro" id="IPR016151">
    <property type="entry name" value="DNA_mismatch_repair_MutS_N"/>
</dbReference>
<reference evidence="1 2" key="1">
    <citation type="journal article" date="2017" name="Genome Biol.">
        <title>New reference genome sequences of hot pepper reveal the massive evolution of plant disease-resistance genes by retroduplication.</title>
        <authorList>
            <person name="Kim S."/>
            <person name="Park J."/>
            <person name="Yeom S.I."/>
            <person name="Kim Y.M."/>
            <person name="Seo E."/>
            <person name="Kim K.T."/>
            <person name="Kim M.S."/>
            <person name="Lee J.M."/>
            <person name="Cheong K."/>
            <person name="Shin H.S."/>
            <person name="Kim S.B."/>
            <person name="Han K."/>
            <person name="Lee J."/>
            <person name="Park M."/>
            <person name="Lee H.A."/>
            <person name="Lee H.Y."/>
            <person name="Lee Y."/>
            <person name="Oh S."/>
            <person name="Lee J.H."/>
            <person name="Choi E."/>
            <person name="Choi E."/>
            <person name="Lee S.E."/>
            <person name="Jeon J."/>
            <person name="Kim H."/>
            <person name="Choi G."/>
            <person name="Song H."/>
            <person name="Lee J."/>
            <person name="Lee S.C."/>
            <person name="Kwon J.K."/>
            <person name="Lee H.Y."/>
            <person name="Koo N."/>
            <person name="Hong Y."/>
            <person name="Kim R.W."/>
            <person name="Kang W.H."/>
            <person name="Huh J.H."/>
            <person name="Kang B.C."/>
            <person name="Yang T.J."/>
            <person name="Lee Y.H."/>
            <person name="Bennetzen J.L."/>
            <person name="Choi D."/>
        </authorList>
    </citation>
    <scope>NUCLEOTIDE SEQUENCE [LARGE SCALE GENOMIC DNA]</scope>
    <source>
        <strain evidence="2">cv. PBC81</strain>
    </source>
</reference>
<dbReference type="GO" id="GO:0006298">
    <property type="term" value="P:mismatch repair"/>
    <property type="evidence" value="ECO:0007669"/>
    <property type="project" value="InterPro"/>
</dbReference>
<organism evidence="1 2">
    <name type="scientific">Capsicum baccatum</name>
    <name type="common">Peruvian pepper</name>
    <dbReference type="NCBI Taxonomy" id="33114"/>
    <lineage>
        <taxon>Eukaryota</taxon>
        <taxon>Viridiplantae</taxon>
        <taxon>Streptophyta</taxon>
        <taxon>Embryophyta</taxon>
        <taxon>Tracheophyta</taxon>
        <taxon>Spermatophyta</taxon>
        <taxon>Magnoliopsida</taxon>
        <taxon>eudicotyledons</taxon>
        <taxon>Gunneridae</taxon>
        <taxon>Pentapetalae</taxon>
        <taxon>asterids</taxon>
        <taxon>lamiids</taxon>
        <taxon>Solanales</taxon>
        <taxon>Solanaceae</taxon>
        <taxon>Solanoideae</taxon>
        <taxon>Capsiceae</taxon>
        <taxon>Capsicum</taxon>
    </lineage>
</organism>
<dbReference type="GO" id="GO:0030983">
    <property type="term" value="F:mismatched DNA binding"/>
    <property type="evidence" value="ECO:0007669"/>
    <property type="project" value="InterPro"/>
</dbReference>
<keyword evidence="2" id="KW-1185">Reference proteome</keyword>
<comment type="caution">
    <text evidence="1">The sequence shown here is derived from an EMBL/GenBank/DDBJ whole genome shotgun (WGS) entry which is preliminary data.</text>
</comment>
<dbReference type="GO" id="GO:0005524">
    <property type="term" value="F:ATP binding"/>
    <property type="evidence" value="ECO:0007669"/>
    <property type="project" value="InterPro"/>
</dbReference>
<dbReference type="EMBL" id="MLFT02000007">
    <property type="protein sequence ID" value="PHT42858.1"/>
    <property type="molecule type" value="Genomic_DNA"/>
</dbReference>
<sequence>MLPRSWHLARDRGYRSHLQLNAIADFELSLSNRISGKISEAKPKRQKSILSFLKKPSPEDQSSNYYTVNGGKFQSKNTVAVAKNIPICSTIDLKEEILGTETLPEKVPRQIFPFNNGHDGNKSSAFSSIRHKFFKVDSREKPRDLAKYDPFKISAVCTKNEGSEGKELVSLIPSDDHGFGPETPSMQPSVPGLKRVQDNICSGDKSDWFSLNVNKRIKSLDGLNFERKNLEEEFEMTSKFEWLHPSQIKDSNGRKPGDPLYDKQTLYIPPDALRKMSASQKQYWDVKCKYMDIVLFFKVGNGNIVTLVTCPGVYPWKNFEVLKPLGKFYFSF</sequence>
<evidence type="ECO:0000313" key="2">
    <source>
        <dbReference type="Proteomes" id="UP000224567"/>
    </source>
</evidence>
<proteinExistence type="predicted"/>
<dbReference type="AlphaFoldDB" id="A0A2G2WC97"/>
<accession>A0A2G2WC97</accession>
<evidence type="ECO:0000313" key="1">
    <source>
        <dbReference type="EMBL" id="PHT42858.1"/>
    </source>
</evidence>
<dbReference type="STRING" id="33114.A0A2G2WC97"/>
<dbReference type="Proteomes" id="UP000224567">
    <property type="component" value="Unassembled WGS sequence"/>
</dbReference>
<gene>
    <name evidence="1" type="ORF">CQW23_16883</name>
</gene>
<dbReference type="OrthoDB" id="10252754at2759"/>
<dbReference type="Gene3D" id="3.40.1170.10">
    <property type="entry name" value="DNA repair protein MutS, domain I"/>
    <property type="match status" value="1"/>
</dbReference>
<dbReference type="SUPFAM" id="SSF55271">
    <property type="entry name" value="DNA repair protein MutS, domain I"/>
    <property type="match status" value="1"/>
</dbReference>
<name>A0A2G2WC97_CAPBA</name>
<reference evidence="2" key="2">
    <citation type="journal article" date="2017" name="J. Anim. Genet.">
        <title>Multiple reference genome sequences of hot pepper reveal the massive evolution of plant disease resistance genes by retroduplication.</title>
        <authorList>
            <person name="Kim S."/>
            <person name="Park J."/>
            <person name="Yeom S.-I."/>
            <person name="Kim Y.-M."/>
            <person name="Seo E."/>
            <person name="Kim K.-T."/>
            <person name="Kim M.-S."/>
            <person name="Lee J.M."/>
            <person name="Cheong K."/>
            <person name="Shin H.-S."/>
            <person name="Kim S.-B."/>
            <person name="Han K."/>
            <person name="Lee J."/>
            <person name="Park M."/>
            <person name="Lee H.-A."/>
            <person name="Lee H.-Y."/>
            <person name="Lee Y."/>
            <person name="Oh S."/>
            <person name="Lee J.H."/>
            <person name="Choi E."/>
            <person name="Choi E."/>
            <person name="Lee S.E."/>
            <person name="Jeon J."/>
            <person name="Kim H."/>
            <person name="Choi G."/>
            <person name="Song H."/>
            <person name="Lee J."/>
            <person name="Lee S.-C."/>
            <person name="Kwon J.-K."/>
            <person name="Lee H.-Y."/>
            <person name="Koo N."/>
            <person name="Hong Y."/>
            <person name="Kim R.W."/>
            <person name="Kang W.-H."/>
            <person name="Huh J.H."/>
            <person name="Kang B.-C."/>
            <person name="Yang T.-J."/>
            <person name="Lee Y.-H."/>
            <person name="Bennetzen J.L."/>
            <person name="Choi D."/>
        </authorList>
    </citation>
    <scope>NUCLEOTIDE SEQUENCE [LARGE SCALE GENOMIC DNA]</scope>
    <source>
        <strain evidence="2">cv. PBC81</strain>
    </source>
</reference>